<organism evidence="1 2">
    <name type="scientific">Hanseniaspora guilliermondii</name>
    <dbReference type="NCBI Taxonomy" id="56406"/>
    <lineage>
        <taxon>Eukaryota</taxon>
        <taxon>Fungi</taxon>
        <taxon>Dikarya</taxon>
        <taxon>Ascomycota</taxon>
        <taxon>Saccharomycotina</taxon>
        <taxon>Saccharomycetes</taxon>
        <taxon>Saccharomycodales</taxon>
        <taxon>Saccharomycodaceae</taxon>
        <taxon>Hanseniaspora</taxon>
    </lineage>
</organism>
<keyword evidence="2" id="KW-1185">Reference proteome</keyword>
<evidence type="ECO:0000313" key="2">
    <source>
        <dbReference type="Proteomes" id="UP000183365"/>
    </source>
</evidence>
<gene>
    <name evidence="1" type="ORF">HGUI_02447</name>
</gene>
<name>A0A1L0CZF2_9ASCO</name>
<dbReference type="VEuPathDB" id="FungiDB:HGUI_02447"/>
<dbReference type="OrthoDB" id="3972942at2759"/>
<evidence type="ECO:0000313" key="1">
    <source>
        <dbReference type="EMBL" id="SGZ40247.1"/>
    </source>
</evidence>
<proteinExistence type="predicted"/>
<protein>
    <submittedName>
        <fullName evidence="1">Uncharacterized protein</fullName>
    </submittedName>
</protein>
<dbReference type="Proteomes" id="UP000183365">
    <property type="component" value="Unassembled WGS sequence"/>
</dbReference>
<dbReference type="EMBL" id="FQNF01000044">
    <property type="protein sequence ID" value="SGZ40247.1"/>
    <property type="molecule type" value="Genomic_DNA"/>
</dbReference>
<sequence length="943" mass="109229">MPDKKDIYIWNIFSSLTNAFNNTNTIDESNVVTNMVESSTNDLSEFDIMNSTALRSIKNLSNTDKLLLLVYIKRKYALLLQARTLDINKEVLCAFYIIKEVFGESFQEYYGSNSNEKSPSSLSILRTIHHFINNKFEIKSFTPTYQIIILDEIKKRIENLNNYNSKTIKSHLSVFNSFATSKVILSDKEIKLFSKDVDGISESHNSSNYKEADNFIKTILDLDGAVDDVLIDEQQIDRTGYFNALTSGSILSTIQGTINSVYKTEENNNKVVMGINNKEFQDTDKPLIITQVSDETGTNVELLIDHQYNELVSTPHIKTHYKPLSKLDLFSEDLISDGKTLYIDYDNCIFLPSSNIKDYFHKRGILSKIGLGIRDHYRLDTGDLHLYLSNNYDNDLNTTVLKTTYTKTNLIISFQVCDLRYNTDINVSDQSLNSKIFADICDDNLRNLLKAQNTVNKKVTIDVPAINTETSNIDLIVEKVQDVFSKLDKEMNIFDGEMDNLLFITSGESFNLLILCLPYLRDYIQMKHHSSKVMKQFNYGNYPIQRLSNASRNNDTTITFNKVGILGLDVNPSYSSLYFPMGDVILCKDSIIYESLNWVLYNNITISLVADLYDCHQYPLQDKLLINILHPHLIRGLNVQINPIEDDSSLMYTEDYQKIRNVKIPINRRYEIVLIQYLLSLLNLGYILNDTIPLINMVSKIYESRAFNNLTRTSQLKRKLDKLKKEFVDKIEKLHIDWQNIDPEAMLNSFDVPDIDKDVEKIQYIYYCLIKKQLDNTISSNMGDILPQIKTCSIWSNNEVYKFFISNTLFTAFNYPQKNISVYNISSIEEAEISKEKSQYLLIWKLRDFVSNFVKMNNLPMYLNDIQNKLEKETVNNDYSSENFEYESGKADSIQCMKYLYQCYMDYAPPTNNRNLTEFKKEVLDMIWDVYESSDDFIDDLVN</sequence>
<reference evidence="2" key="1">
    <citation type="submission" date="2016-11" db="EMBL/GenBank/DDBJ databases">
        <authorList>
            <person name="Guldener U."/>
        </authorList>
    </citation>
    <scope>NUCLEOTIDE SEQUENCE [LARGE SCALE GENOMIC DNA]</scope>
</reference>
<accession>A0A1L0CZF2</accession>
<dbReference type="AlphaFoldDB" id="A0A1L0CZF2"/>